<dbReference type="AlphaFoldDB" id="A0A1H3ZA81"/>
<gene>
    <name evidence="1" type="ORF">SAMN05660909_01110</name>
</gene>
<dbReference type="Proteomes" id="UP000199656">
    <property type="component" value="Unassembled WGS sequence"/>
</dbReference>
<dbReference type="SUPFAM" id="SSF51182">
    <property type="entry name" value="RmlC-like cupins"/>
    <property type="match status" value="1"/>
</dbReference>
<dbReference type="RefSeq" id="WP_089759509.1">
    <property type="nucleotide sequence ID" value="NZ_BKAT01000005.1"/>
</dbReference>
<evidence type="ECO:0000313" key="1">
    <source>
        <dbReference type="EMBL" id="SEA20408.1"/>
    </source>
</evidence>
<evidence type="ECO:0008006" key="3">
    <source>
        <dbReference type="Google" id="ProtNLM"/>
    </source>
</evidence>
<dbReference type="Gene3D" id="2.60.120.10">
    <property type="entry name" value="Jelly Rolls"/>
    <property type="match status" value="1"/>
</dbReference>
<reference evidence="2" key="1">
    <citation type="submission" date="2016-10" db="EMBL/GenBank/DDBJ databases">
        <authorList>
            <person name="Varghese N."/>
            <person name="Submissions S."/>
        </authorList>
    </citation>
    <scope>NUCLEOTIDE SEQUENCE [LARGE SCALE GENOMIC DNA]</scope>
    <source>
        <strain evidence="2">DSM 23920</strain>
    </source>
</reference>
<dbReference type="EMBL" id="FNRL01000004">
    <property type="protein sequence ID" value="SEA20408.1"/>
    <property type="molecule type" value="Genomic_DNA"/>
</dbReference>
<dbReference type="STRING" id="408074.SAMN05660909_01110"/>
<keyword evidence="2" id="KW-1185">Reference proteome</keyword>
<evidence type="ECO:0000313" key="2">
    <source>
        <dbReference type="Proteomes" id="UP000199656"/>
    </source>
</evidence>
<protein>
    <recommendedName>
        <fullName evidence="3">Cupin domain-containing protein</fullName>
    </recommendedName>
</protein>
<dbReference type="InterPro" id="IPR011051">
    <property type="entry name" value="RmlC_Cupin_sf"/>
</dbReference>
<organism evidence="1 2">
    <name type="scientific">Chitinophaga terrae</name>
    <name type="common">ex Kim and Jung 2007</name>
    <dbReference type="NCBI Taxonomy" id="408074"/>
    <lineage>
        <taxon>Bacteria</taxon>
        <taxon>Pseudomonadati</taxon>
        <taxon>Bacteroidota</taxon>
        <taxon>Chitinophagia</taxon>
        <taxon>Chitinophagales</taxon>
        <taxon>Chitinophagaceae</taxon>
        <taxon>Chitinophaga</taxon>
    </lineage>
</organism>
<accession>A0A1H3ZA81</accession>
<dbReference type="CDD" id="cd02208">
    <property type="entry name" value="cupin_RmlC-like"/>
    <property type="match status" value="1"/>
</dbReference>
<dbReference type="OrthoDB" id="1467537at2"/>
<sequence length="134" mass="15232">MIKVTALEQFGADDRGSGYFWDNCRTGNFLLCYRNAGSSSGQHYHEGKSANKDPEILFLFTGKAEVHWCPLDGKEIIVTPVTAPARVEIPVNIWHQLIAVTDCCFIELNSLEDVQKDSVRIWREDFEKMINVKP</sequence>
<proteinExistence type="predicted"/>
<name>A0A1H3ZA81_9BACT</name>
<dbReference type="InterPro" id="IPR014710">
    <property type="entry name" value="RmlC-like_jellyroll"/>
</dbReference>